<comment type="caution">
    <text evidence="2">The sequence shown here is derived from an EMBL/GenBank/DDBJ whole genome shotgun (WGS) entry which is preliminary data.</text>
</comment>
<evidence type="ECO:0000256" key="1">
    <source>
        <dbReference type="SAM" id="Phobius"/>
    </source>
</evidence>
<sequence length="141" mass="15863">MRPQREWSYIFWGLSWLVSTFGLPFESNLTKWVRLANATALGCEGNMLSLTCAGQQEGLKINSAFWGRDDAKTCLPDKSLETTLSTDETSVRLGEVTLCLREEAILYLPSVRSVLRGKAVSRCGEVSEGWVRLQDDEWNGR</sequence>
<dbReference type="Gene3D" id="2.60.120.740">
    <property type="match status" value="1"/>
</dbReference>
<organism evidence="2 3">
    <name type="scientific">Desmophyllum pertusum</name>
    <dbReference type="NCBI Taxonomy" id="174260"/>
    <lineage>
        <taxon>Eukaryota</taxon>
        <taxon>Metazoa</taxon>
        <taxon>Cnidaria</taxon>
        <taxon>Anthozoa</taxon>
        <taxon>Hexacorallia</taxon>
        <taxon>Scleractinia</taxon>
        <taxon>Caryophylliina</taxon>
        <taxon>Caryophylliidae</taxon>
        <taxon>Desmophyllum</taxon>
    </lineage>
</organism>
<gene>
    <name evidence="2" type="ORF">OS493_010148</name>
</gene>
<keyword evidence="1" id="KW-0812">Transmembrane</keyword>
<dbReference type="AlphaFoldDB" id="A0A9W9YHS7"/>
<name>A0A9W9YHS7_9CNID</name>
<evidence type="ECO:0000313" key="2">
    <source>
        <dbReference type="EMBL" id="KAJ7337291.1"/>
    </source>
</evidence>
<proteinExistence type="predicted"/>
<protein>
    <submittedName>
        <fullName evidence="2">Uncharacterized protein</fullName>
    </submittedName>
</protein>
<dbReference type="OrthoDB" id="6120134at2759"/>
<feature type="transmembrane region" description="Helical" evidence="1">
    <location>
        <begin position="7"/>
        <end position="25"/>
    </location>
</feature>
<keyword evidence="1" id="KW-0472">Membrane</keyword>
<evidence type="ECO:0000313" key="3">
    <source>
        <dbReference type="Proteomes" id="UP001163046"/>
    </source>
</evidence>
<dbReference type="EMBL" id="MU827781">
    <property type="protein sequence ID" value="KAJ7337291.1"/>
    <property type="molecule type" value="Genomic_DNA"/>
</dbReference>
<dbReference type="InterPro" id="IPR043159">
    <property type="entry name" value="Lectin_gal-bd_sf"/>
</dbReference>
<accession>A0A9W9YHS7</accession>
<reference evidence="2" key="1">
    <citation type="submission" date="2023-01" db="EMBL/GenBank/DDBJ databases">
        <title>Genome assembly of the deep-sea coral Lophelia pertusa.</title>
        <authorList>
            <person name="Herrera S."/>
            <person name="Cordes E."/>
        </authorList>
    </citation>
    <scope>NUCLEOTIDE SEQUENCE</scope>
    <source>
        <strain evidence="2">USNM1676648</strain>
        <tissue evidence="2">Polyp</tissue>
    </source>
</reference>
<keyword evidence="3" id="KW-1185">Reference proteome</keyword>
<keyword evidence="1" id="KW-1133">Transmembrane helix</keyword>
<dbReference type="Proteomes" id="UP001163046">
    <property type="component" value="Unassembled WGS sequence"/>
</dbReference>